<protein>
    <submittedName>
        <fullName evidence="2">DUF3810 domain-containing protein</fullName>
    </submittedName>
</protein>
<reference evidence="2" key="2">
    <citation type="journal article" date="2021" name="PeerJ">
        <title>Extensive microbial diversity within the chicken gut microbiome revealed by metagenomics and culture.</title>
        <authorList>
            <person name="Gilroy R."/>
            <person name="Ravi A."/>
            <person name="Getino M."/>
            <person name="Pursley I."/>
            <person name="Horton D.L."/>
            <person name="Alikhan N.F."/>
            <person name="Baker D."/>
            <person name="Gharbi K."/>
            <person name="Hall N."/>
            <person name="Watson M."/>
            <person name="Adriaenssens E.M."/>
            <person name="Foster-Nyarko E."/>
            <person name="Jarju S."/>
            <person name="Secka A."/>
            <person name="Antonio M."/>
            <person name="Oren A."/>
            <person name="Chaudhuri R.R."/>
            <person name="La Ragione R."/>
            <person name="Hildebrand F."/>
            <person name="Pallen M.J."/>
        </authorList>
    </citation>
    <scope>NUCLEOTIDE SEQUENCE</scope>
    <source>
        <strain evidence="2">CHK158-818</strain>
    </source>
</reference>
<sequence length="356" mass="41177">MMKLVVEKLGRFCKTHRSLLCLLVLAVGVWLIQSSPVLGEAYSRYLYPVVATVLTAVSRFVPFSLYDLLIVAAVAGMVLVLVGVALRRLSWRKALKGVFYTVGWLYVAFYWLWGMNYFRQNFYVRNQLPRTEVCDWLYFDFTRDYIMQYNQSVSLAGEPDTALLRPLSKEGYERLSRQLKIYPPYWAAQPKPMLLSRVMAKMGIKGYIGAYFNEPLVSTCLLPHEYPFTYLHEMAHVMGISSEAEANLYAFLIGSESGDAAVRASAYSALFGYVMGNARRILSPEQYQELLEMVSPQARELYEKEYEHWRNLYSSTLGDVQERLYDWFLKNNRVTSGTQNYSEVIGYLLAYRQRFP</sequence>
<keyword evidence="1" id="KW-0812">Transmembrane</keyword>
<gene>
    <name evidence="2" type="ORF">IAB03_09965</name>
</gene>
<dbReference type="EMBL" id="DVNA01000230">
    <property type="protein sequence ID" value="HIU56114.1"/>
    <property type="molecule type" value="Genomic_DNA"/>
</dbReference>
<organism evidence="2 3">
    <name type="scientific">Candidatus Gallibacteroides avistercoris</name>
    <dbReference type="NCBI Taxonomy" id="2840833"/>
    <lineage>
        <taxon>Bacteria</taxon>
        <taxon>Pseudomonadati</taxon>
        <taxon>Bacteroidota</taxon>
        <taxon>Bacteroidia</taxon>
        <taxon>Bacteroidales</taxon>
        <taxon>Bacteroidaceae</taxon>
        <taxon>Bacteroidaceae incertae sedis</taxon>
        <taxon>Candidatus Gallibacteroides</taxon>
    </lineage>
</organism>
<reference evidence="2" key="1">
    <citation type="submission" date="2020-10" db="EMBL/GenBank/DDBJ databases">
        <authorList>
            <person name="Gilroy R."/>
        </authorList>
    </citation>
    <scope>NUCLEOTIDE SEQUENCE</scope>
    <source>
        <strain evidence="2">CHK158-818</strain>
    </source>
</reference>
<accession>A0A9D1M9H1</accession>
<dbReference type="AlphaFoldDB" id="A0A9D1M9H1"/>
<dbReference type="Proteomes" id="UP000824112">
    <property type="component" value="Unassembled WGS sequence"/>
</dbReference>
<keyword evidence="1" id="KW-0472">Membrane</keyword>
<feature type="transmembrane region" description="Helical" evidence="1">
    <location>
        <begin position="63"/>
        <end position="86"/>
    </location>
</feature>
<evidence type="ECO:0000313" key="2">
    <source>
        <dbReference type="EMBL" id="HIU56114.1"/>
    </source>
</evidence>
<evidence type="ECO:0000256" key="1">
    <source>
        <dbReference type="SAM" id="Phobius"/>
    </source>
</evidence>
<dbReference type="Pfam" id="PF12725">
    <property type="entry name" value="DUF3810"/>
    <property type="match status" value="1"/>
</dbReference>
<feature type="transmembrane region" description="Helical" evidence="1">
    <location>
        <begin position="98"/>
        <end position="118"/>
    </location>
</feature>
<proteinExistence type="predicted"/>
<keyword evidence="1" id="KW-1133">Transmembrane helix</keyword>
<comment type="caution">
    <text evidence="2">The sequence shown here is derived from an EMBL/GenBank/DDBJ whole genome shotgun (WGS) entry which is preliminary data.</text>
</comment>
<name>A0A9D1M9H1_9BACT</name>
<dbReference type="InterPro" id="IPR024294">
    <property type="entry name" value="DUF3810"/>
</dbReference>
<evidence type="ECO:0000313" key="3">
    <source>
        <dbReference type="Proteomes" id="UP000824112"/>
    </source>
</evidence>